<comment type="caution">
    <text evidence="3">The sequence shown here is derived from an EMBL/GenBank/DDBJ whole genome shotgun (WGS) entry which is preliminary data.</text>
</comment>
<keyword evidence="1" id="KW-0472">Membrane</keyword>
<organism evidence="3 4">
    <name type="scientific">Nepenthes gracilis</name>
    <name type="common">Slender pitcher plant</name>
    <dbReference type="NCBI Taxonomy" id="150966"/>
    <lineage>
        <taxon>Eukaryota</taxon>
        <taxon>Viridiplantae</taxon>
        <taxon>Streptophyta</taxon>
        <taxon>Embryophyta</taxon>
        <taxon>Tracheophyta</taxon>
        <taxon>Spermatophyta</taxon>
        <taxon>Magnoliopsida</taxon>
        <taxon>eudicotyledons</taxon>
        <taxon>Gunneridae</taxon>
        <taxon>Pentapetalae</taxon>
        <taxon>Caryophyllales</taxon>
        <taxon>Nepenthaceae</taxon>
        <taxon>Nepenthes</taxon>
    </lineage>
</organism>
<evidence type="ECO:0000256" key="1">
    <source>
        <dbReference type="SAM" id="Phobius"/>
    </source>
</evidence>
<dbReference type="Proteomes" id="UP001279734">
    <property type="component" value="Unassembled WGS sequence"/>
</dbReference>
<feature type="chain" id="PRO_5041928270" evidence="2">
    <location>
        <begin position="22"/>
        <end position="122"/>
    </location>
</feature>
<keyword evidence="4" id="KW-1185">Reference proteome</keyword>
<name>A0AAD3SKN8_NEPGR</name>
<dbReference type="AlphaFoldDB" id="A0AAD3SKN8"/>
<gene>
    <name evidence="3" type="ORF">Nepgr_014778</name>
</gene>
<keyword evidence="2" id="KW-0732">Signal</keyword>
<keyword evidence="1" id="KW-0812">Transmembrane</keyword>
<evidence type="ECO:0000256" key="2">
    <source>
        <dbReference type="SAM" id="SignalP"/>
    </source>
</evidence>
<proteinExistence type="predicted"/>
<sequence>MFGMAALWCALAGLNRSLVYGLVGAPNAGNGKYSVVAYFLLWCDLAPVVAAFGCCLAAGGVKFLPYLCRMPFCCRCHMLVGVDIAAQMALTSWLYWLDGLLACLEEDWRYDANLWKSGLVNS</sequence>
<dbReference type="EMBL" id="BSYO01000012">
    <property type="protein sequence ID" value="GMH12937.1"/>
    <property type="molecule type" value="Genomic_DNA"/>
</dbReference>
<feature type="signal peptide" evidence="2">
    <location>
        <begin position="1"/>
        <end position="21"/>
    </location>
</feature>
<feature type="transmembrane region" description="Helical" evidence="1">
    <location>
        <begin position="37"/>
        <end position="64"/>
    </location>
</feature>
<reference evidence="3" key="1">
    <citation type="submission" date="2023-05" db="EMBL/GenBank/DDBJ databases">
        <title>Nepenthes gracilis genome sequencing.</title>
        <authorList>
            <person name="Fukushima K."/>
        </authorList>
    </citation>
    <scope>NUCLEOTIDE SEQUENCE</scope>
    <source>
        <strain evidence="3">SING2019-196</strain>
    </source>
</reference>
<keyword evidence="1" id="KW-1133">Transmembrane helix</keyword>
<protein>
    <submittedName>
        <fullName evidence="3">Uncharacterized protein</fullName>
    </submittedName>
</protein>
<evidence type="ECO:0000313" key="3">
    <source>
        <dbReference type="EMBL" id="GMH12937.1"/>
    </source>
</evidence>
<accession>A0AAD3SKN8</accession>
<evidence type="ECO:0000313" key="4">
    <source>
        <dbReference type="Proteomes" id="UP001279734"/>
    </source>
</evidence>